<dbReference type="GeneID" id="108980554"/>
<dbReference type="InterPro" id="IPR000157">
    <property type="entry name" value="TIR_dom"/>
</dbReference>
<sequence length="202" mass="22833">MLIAGKVAVIAATSRLQALSNCFSRPYCRPNHIQTVPVPVPPHDVFISHRGPDTRRNLSGLLYDHLLRLGHRPFLDYRNMKAGDKLSETIDTAIRDCKVGVVVFSPRFCESSYCLHELTLLIDYKKRVIPIFYNVKPSQLRVGDIYNGTCVSDQKELEIRFSRALEEAKNIVGLDFNSSKGYWSEFLQSASDAIIEQISQSS</sequence>
<dbReference type="PROSITE" id="PS50104">
    <property type="entry name" value="TIR"/>
    <property type="match status" value="1"/>
</dbReference>
<proteinExistence type="predicted"/>
<keyword evidence="1" id="KW-1185">Reference proteome</keyword>
<dbReference type="Gramene" id="Jr12_13850_p1">
    <property type="protein sequence ID" value="cds.Jr12_13850_p1"/>
    <property type="gene ID" value="Jr12_13850"/>
</dbReference>
<gene>
    <name evidence="2" type="primary">LOC108980554</name>
</gene>
<dbReference type="SMART" id="SM00255">
    <property type="entry name" value="TIR"/>
    <property type="match status" value="1"/>
</dbReference>
<reference evidence="2" key="1">
    <citation type="submission" date="2025-08" db="UniProtKB">
        <authorList>
            <consortium name="RefSeq"/>
        </authorList>
    </citation>
    <scope>IDENTIFICATION</scope>
    <source>
        <tissue evidence="2">Leaves</tissue>
    </source>
</reference>
<dbReference type="AlphaFoldDB" id="A0A2I4DIS1"/>
<name>A0A2I4DIS1_JUGRE</name>
<dbReference type="PANTHER" id="PTHR31008:SF42">
    <property type="entry name" value="TMV RESISTANCE PROTEIN N-LIKE"/>
    <property type="match status" value="1"/>
</dbReference>
<protein>
    <submittedName>
        <fullName evidence="2">Protein VARIATION IN COMPOUND TRIGGERED ROOT growth response-like</fullName>
    </submittedName>
</protein>
<dbReference type="Gene3D" id="3.40.50.10140">
    <property type="entry name" value="Toll/interleukin-1 receptor homology (TIR) domain"/>
    <property type="match status" value="1"/>
</dbReference>
<dbReference type="KEGG" id="jre:108980554"/>
<accession>A0A2I4DIS1</accession>
<dbReference type="GO" id="GO:0007165">
    <property type="term" value="P:signal transduction"/>
    <property type="evidence" value="ECO:0007669"/>
    <property type="project" value="InterPro"/>
</dbReference>
<dbReference type="InterPro" id="IPR035897">
    <property type="entry name" value="Toll_tir_struct_dom_sf"/>
</dbReference>
<dbReference type="OrthoDB" id="6078042at2759"/>
<dbReference type="SUPFAM" id="SSF52200">
    <property type="entry name" value="Toll/Interleukin receptor TIR domain"/>
    <property type="match status" value="1"/>
</dbReference>
<dbReference type="PANTHER" id="PTHR31008">
    <property type="entry name" value="COP1-INTERACTING PROTEIN-RELATED"/>
    <property type="match status" value="1"/>
</dbReference>
<organism evidence="1 2">
    <name type="scientific">Juglans regia</name>
    <name type="common">English walnut</name>
    <dbReference type="NCBI Taxonomy" id="51240"/>
    <lineage>
        <taxon>Eukaryota</taxon>
        <taxon>Viridiplantae</taxon>
        <taxon>Streptophyta</taxon>
        <taxon>Embryophyta</taxon>
        <taxon>Tracheophyta</taxon>
        <taxon>Spermatophyta</taxon>
        <taxon>Magnoliopsida</taxon>
        <taxon>eudicotyledons</taxon>
        <taxon>Gunneridae</taxon>
        <taxon>Pentapetalae</taxon>
        <taxon>rosids</taxon>
        <taxon>fabids</taxon>
        <taxon>Fagales</taxon>
        <taxon>Juglandaceae</taxon>
        <taxon>Juglans</taxon>
    </lineage>
</organism>
<evidence type="ECO:0000313" key="1">
    <source>
        <dbReference type="Proteomes" id="UP000235220"/>
    </source>
</evidence>
<dbReference type="Proteomes" id="UP000235220">
    <property type="component" value="Chromosome 12"/>
</dbReference>
<dbReference type="Pfam" id="PF01582">
    <property type="entry name" value="TIR"/>
    <property type="match status" value="1"/>
</dbReference>
<dbReference type="RefSeq" id="XP_018807050.2">
    <property type="nucleotide sequence ID" value="XM_018951505.2"/>
</dbReference>
<evidence type="ECO:0000313" key="2">
    <source>
        <dbReference type="RefSeq" id="XP_018807050.2"/>
    </source>
</evidence>